<dbReference type="Proteomes" id="UP000249794">
    <property type="component" value="Unassembled WGS sequence"/>
</dbReference>
<accession>A0A2W4ZHR4</accession>
<organism evidence="1 2">
    <name type="scientific">Phormidesmis priestleyi</name>
    <dbReference type="NCBI Taxonomy" id="268141"/>
    <lineage>
        <taxon>Bacteria</taxon>
        <taxon>Bacillati</taxon>
        <taxon>Cyanobacteriota</taxon>
        <taxon>Cyanophyceae</taxon>
        <taxon>Leptolyngbyales</taxon>
        <taxon>Leptolyngbyaceae</taxon>
        <taxon>Phormidesmis</taxon>
    </lineage>
</organism>
<name>A0A2W4ZHR4_9CYAN</name>
<proteinExistence type="predicted"/>
<reference evidence="2" key="1">
    <citation type="submission" date="2018-04" db="EMBL/GenBank/DDBJ databases">
        <authorList>
            <person name="Cornet L."/>
        </authorList>
    </citation>
    <scope>NUCLEOTIDE SEQUENCE [LARGE SCALE GENOMIC DNA]</scope>
</reference>
<comment type="caution">
    <text evidence="1">The sequence shown here is derived from an EMBL/GenBank/DDBJ whole genome shotgun (WGS) entry which is preliminary data.</text>
</comment>
<reference evidence="1 2" key="2">
    <citation type="submission" date="2018-06" db="EMBL/GenBank/DDBJ databases">
        <title>Metagenomic assembly of (sub)arctic Cyanobacteria and their associated microbiome from non-axenic cultures.</title>
        <authorList>
            <person name="Baurain D."/>
        </authorList>
    </citation>
    <scope>NUCLEOTIDE SEQUENCE [LARGE SCALE GENOMIC DNA]</scope>
    <source>
        <strain evidence="1">ULC027bin1</strain>
    </source>
</reference>
<evidence type="ECO:0000313" key="1">
    <source>
        <dbReference type="EMBL" id="PZO54478.1"/>
    </source>
</evidence>
<gene>
    <name evidence="1" type="ORF">DCF15_11665</name>
</gene>
<sequence>MDISLLVSLLAPCLPGLMGLGKAVGKKAVETAAETAAEKVGEQSAVQAGKIWQRLWPKVKAKAAAKEAAEDVAKDPNDADSVAALRGQLKKILEGDQALAAEVAALLKAAEIDGQGTWIQQSVTGDRNQVIGTMGGNAKAIGSVTGDVTM</sequence>
<protein>
    <submittedName>
        <fullName evidence="1">Uncharacterized protein</fullName>
    </submittedName>
</protein>
<dbReference type="AlphaFoldDB" id="A0A2W4ZHR4"/>
<evidence type="ECO:0000313" key="2">
    <source>
        <dbReference type="Proteomes" id="UP000249794"/>
    </source>
</evidence>
<dbReference type="EMBL" id="QBMP01000113">
    <property type="protein sequence ID" value="PZO54478.1"/>
    <property type="molecule type" value="Genomic_DNA"/>
</dbReference>